<name>A0A5B9DHX9_9HYPH</name>
<gene>
    <name evidence="2" type="ORF">FNA67_01330</name>
</gene>
<dbReference type="Proteomes" id="UP000321062">
    <property type="component" value="Chromosome"/>
</dbReference>
<feature type="domain" description="Phage tail tape measure protein" evidence="1">
    <location>
        <begin position="96"/>
        <end position="298"/>
    </location>
</feature>
<evidence type="ECO:0000313" key="3">
    <source>
        <dbReference type="Proteomes" id="UP000321062"/>
    </source>
</evidence>
<proteinExistence type="predicted"/>
<evidence type="ECO:0000259" key="1">
    <source>
        <dbReference type="Pfam" id="PF10145"/>
    </source>
</evidence>
<dbReference type="AlphaFoldDB" id="A0A5B9DHX9"/>
<evidence type="ECO:0000313" key="2">
    <source>
        <dbReference type="EMBL" id="QEE18901.1"/>
    </source>
</evidence>
<dbReference type="KEGG" id="yti:FNA67_01330"/>
<dbReference type="RefSeq" id="WP_147654796.1">
    <property type="nucleotide sequence ID" value="NZ_BMFM01000001.1"/>
</dbReference>
<dbReference type="OrthoDB" id="8429573at2"/>
<dbReference type="InterPro" id="IPR010090">
    <property type="entry name" value="Phage_tape_meas"/>
</dbReference>
<sequence>MAVITSKLIVALVDQLSVPARGVARVVKDLQAASRANAMQMNEMRGRMVDAAAAAWAVGKALADPIGKAVEFESAMADVAKVSDFSTAGLDQFGQDLRRLSTSEIPMAVTELAALAENAAAAGIDDSELLEFTRLTAKAALAWGVSGAQAGEDLAKIREALRLTTGETMLYADAINFLSDRTASTAPDLTEFTRRVAAQGEFFGFTKEETLAFGAAMISAGAEVEVASTSFRNMGRALTKGTSASKSQQRAFKMLGLDARKVAAGMQKDAVGTTMEVIKRLGQLPAELQAAAMGDLFGDEARALAPLLGNMGLLRKTLGYVTDETDYAGSVAAEFARRAQTTEFNLQRLKNQVDGVALAIGNALLPAVNGVAAAVGPMIIALADWAAAHPQIVQAIVAIIGGLVALRVASIATRWAFLFMKGGILDAALLMSRAAAGILALINPLNLVKNAVTALRVALMMSGIGLALALIAAAGTWIYNNWDGLVAFFEGFGEGVSAALAPVMPVIQPIVDGGKAILDWVTGLLGPVGASSDTWRDWGKAAGTAVGDAVIAVVNKGAEIIAWFEALPGRISSGVSGMAAAVVEQFSKIAQQVSEAFLSIDWIDIGKKLMNAIWEGMKAIIPAMLDGLGSAIAQLNPFGGGAIEAPVQGHGGNVIYPVGQAPGVTAAKAAGGSISGGKTYLVGEEGPELVTPGRSGWVHPADATARLMGAGRPPVTLSVYLGGITIHGVTDPQQVADLAISRINEKLGDAVGGMFSDIEFAGG</sequence>
<keyword evidence="3" id="KW-1185">Reference proteome</keyword>
<reference evidence="2 3" key="1">
    <citation type="journal article" date="2015" name="Int. J. Syst. Evol. Microbiol.">
        <title>Youhaiella tibetensis gen. nov., sp. nov., isolated from subsurface sediment.</title>
        <authorList>
            <person name="Wang Y.X."/>
            <person name="Huang F.Q."/>
            <person name="Nogi Y."/>
            <person name="Pang S.J."/>
            <person name="Wang P.K."/>
            <person name="Lv J."/>
        </authorList>
    </citation>
    <scope>NUCLEOTIDE SEQUENCE [LARGE SCALE GENOMIC DNA]</scope>
    <source>
        <strain evidence="3">fig4</strain>
    </source>
</reference>
<dbReference type="NCBIfam" id="TIGR01760">
    <property type="entry name" value="tape_meas_TP901"/>
    <property type="match status" value="1"/>
</dbReference>
<dbReference type="PANTHER" id="PTHR37813">
    <property type="entry name" value="FELS-2 PROPHAGE PROTEIN"/>
    <property type="match status" value="1"/>
</dbReference>
<accession>A0A5B9DHX9</accession>
<dbReference type="EMBL" id="CP041690">
    <property type="protein sequence ID" value="QEE18901.1"/>
    <property type="molecule type" value="Genomic_DNA"/>
</dbReference>
<dbReference type="Pfam" id="PF10145">
    <property type="entry name" value="PhageMin_Tail"/>
    <property type="match status" value="1"/>
</dbReference>
<dbReference type="PANTHER" id="PTHR37813:SF1">
    <property type="entry name" value="FELS-2 PROPHAGE PROTEIN"/>
    <property type="match status" value="1"/>
</dbReference>
<organism evidence="2 3">
    <name type="scientific">Paradevosia tibetensis</name>
    <dbReference type="NCBI Taxonomy" id="1447062"/>
    <lineage>
        <taxon>Bacteria</taxon>
        <taxon>Pseudomonadati</taxon>
        <taxon>Pseudomonadota</taxon>
        <taxon>Alphaproteobacteria</taxon>
        <taxon>Hyphomicrobiales</taxon>
        <taxon>Devosiaceae</taxon>
        <taxon>Paradevosia</taxon>
    </lineage>
</organism>
<protein>
    <submittedName>
        <fullName evidence="2">Phage tail tape measure protein</fullName>
    </submittedName>
</protein>